<evidence type="ECO:0000313" key="3">
    <source>
        <dbReference type="Proteomes" id="UP000639403"/>
    </source>
</evidence>
<sequence length="271" mass="29588">MPTLIPLDDLLGVEFIGVILSTVSTSIIRVTVAATACSRDYTLIDSLHVALLVTAYYWYTVTNFGDYTVLAADTCFFAMRVYKRTCAPNRDSATAAPPRPKTHSLRTSSPAFTISGLSAGIACDSLIAASIIYYLQIRRTIFPRTNRAINLLITYALNTSDTSYRLNSRGNLREALDGRTVELVGLQSTTAVTSANSESTVRTPGGGAWGKQSSSAPAYYEMDIDGGQKDSTNYAKLQKASFVPLMAGDYMPVPLIELHTGIYLLMRYRNM</sequence>
<dbReference type="EMBL" id="JADOXO010000043">
    <property type="protein sequence ID" value="KAF9817405.1"/>
    <property type="molecule type" value="Genomic_DNA"/>
</dbReference>
<feature type="transmembrane region" description="Helical" evidence="1">
    <location>
        <begin position="111"/>
        <end position="135"/>
    </location>
</feature>
<keyword evidence="1" id="KW-0472">Membrane</keyword>
<proteinExistence type="predicted"/>
<gene>
    <name evidence="2" type="ORF">IEO21_03459</name>
</gene>
<feature type="transmembrane region" description="Helical" evidence="1">
    <location>
        <begin position="15"/>
        <end position="34"/>
    </location>
</feature>
<protein>
    <submittedName>
        <fullName evidence="2">Uncharacterized protein</fullName>
    </submittedName>
</protein>
<reference evidence="2" key="1">
    <citation type="submission" date="2020-11" db="EMBL/GenBank/DDBJ databases">
        <authorList>
            <person name="Koelle M."/>
            <person name="Horta M.A.C."/>
            <person name="Nowrousian M."/>
            <person name="Ohm R.A."/>
            <person name="Benz P."/>
            <person name="Pilgard A."/>
        </authorList>
    </citation>
    <scope>NUCLEOTIDE SEQUENCE</scope>
    <source>
        <strain evidence="2">FPRL280</strain>
    </source>
</reference>
<comment type="caution">
    <text evidence="2">The sequence shown here is derived from an EMBL/GenBank/DDBJ whole genome shotgun (WGS) entry which is preliminary data.</text>
</comment>
<dbReference type="Proteomes" id="UP000639403">
    <property type="component" value="Unassembled WGS sequence"/>
</dbReference>
<organism evidence="2 3">
    <name type="scientific">Rhodonia placenta</name>
    <dbReference type="NCBI Taxonomy" id="104341"/>
    <lineage>
        <taxon>Eukaryota</taxon>
        <taxon>Fungi</taxon>
        <taxon>Dikarya</taxon>
        <taxon>Basidiomycota</taxon>
        <taxon>Agaricomycotina</taxon>
        <taxon>Agaricomycetes</taxon>
        <taxon>Polyporales</taxon>
        <taxon>Adustoporiaceae</taxon>
        <taxon>Rhodonia</taxon>
    </lineage>
</organism>
<keyword evidence="1" id="KW-0812">Transmembrane</keyword>
<name>A0A8H7P5S2_9APHY</name>
<keyword evidence="1" id="KW-1133">Transmembrane helix</keyword>
<evidence type="ECO:0000256" key="1">
    <source>
        <dbReference type="SAM" id="Phobius"/>
    </source>
</evidence>
<dbReference type="AlphaFoldDB" id="A0A8H7P5S2"/>
<reference evidence="2" key="2">
    <citation type="journal article" name="Front. Microbiol.">
        <title>Degradative Capacity of Two Strains of Rhodonia placenta: From Phenotype to Genotype.</title>
        <authorList>
            <person name="Kolle M."/>
            <person name="Horta M.A.C."/>
            <person name="Nowrousian M."/>
            <person name="Ohm R.A."/>
            <person name="Benz J.P."/>
            <person name="Pilgard A."/>
        </authorList>
    </citation>
    <scope>NUCLEOTIDE SEQUENCE</scope>
    <source>
        <strain evidence="2">FPRL280</strain>
    </source>
</reference>
<feature type="transmembrane region" description="Helical" evidence="1">
    <location>
        <begin position="41"/>
        <end position="59"/>
    </location>
</feature>
<accession>A0A8H7P5S2</accession>
<evidence type="ECO:0000313" key="2">
    <source>
        <dbReference type="EMBL" id="KAF9817405.1"/>
    </source>
</evidence>